<dbReference type="InterPro" id="IPR036134">
    <property type="entry name" value="Crypto/Photolyase_FAD-like_sf"/>
</dbReference>
<evidence type="ECO:0000259" key="20">
    <source>
        <dbReference type="PROSITE" id="PS51645"/>
    </source>
</evidence>
<dbReference type="GO" id="GO:0045892">
    <property type="term" value="P:negative regulation of DNA-templated transcription"/>
    <property type="evidence" value="ECO:0007669"/>
    <property type="project" value="TreeGrafter"/>
</dbReference>
<evidence type="ECO:0000256" key="9">
    <source>
        <dbReference type="ARBA" id="ARBA00022630"/>
    </source>
</evidence>
<feature type="site" description="Electron transfer via tryptophanyl radical" evidence="19">
    <location>
        <position position="421"/>
    </location>
</feature>
<proteinExistence type="inferred from homology"/>
<dbReference type="Proteomes" id="UP000594454">
    <property type="component" value="Chromosome 6"/>
</dbReference>
<dbReference type="Gene3D" id="1.10.579.10">
    <property type="entry name" value="DNA Cyclobutane Dipyrimidine Photolyase, subunit A, domain 3"/>
    <property type="match status" value="1"/>
</dbReference>
<keyword evidence="12" id="KW-0157">Chromophore</keyword>
<keyword evidence="14" id="KW-0090">Biological rhythms</keyword>
<evidence type="ECO:0000256" key="15">
    <source>
        <dbReference type="ARBA" id="ARBA00023163"/>
    </source>
</evidence>
<protein>
    <recommendedName>
        <fullName evidence="4">Cryptochrome-1</fullName>
    </recommendedName>
</protein>
<name>A0A7R8V743_HERIL</name>
<evidence type="ECO:0000256" key="17">
    <source>
        <dbReference type="ARBA" id="ARBA00023242"/>
    </source>
</evidence>
<keyword evidence="13" id="KW-0805">Transcription regulation</keyword>
<keyword evidence="8" id="KW-0716">Sensory transduction</keyword>
<feature type="binding site" evidence="18">
    <location>
        <begin position="411"/>
        <end position="413"/>
    </location>
    <ligand>
        <name>FAD</name>
        <dbReference type="ChEBI" id="CHEBI:57692"/>
    </ligand>
</feature>
<evidence type="ECO:0000313" key="21">
    <source>
        <dbReference type="EMBL" id="CAD7093322.1"/>
    </source>
</evidence>
<dbReference type="GO" id="GO:0005634">
    <property type="term" value="C:nucleus"/>
    <property type="evidence" value="ECO:0007669"/>
    <property type="project" value="UniProtKB-SubCell"/>
</dbReference>
<dbReference type="PRINTS" id="PR00147">
    <property type="entry name" value="DNAPHOTLYASE"/>
</dbReference>
<dbReference type="InterPro" id="IPR005101">
    <property type="entry name" value="Cryptochr/Photolyase_FAD-bd"/>
</dbReference>
<dbReference type="GO" id="GO:0032922">
    <property type="term" value="P:circadian regulation of gene expression"/>
    <property type="evidence" value="ECO:0007669"/>
    <property type="project" value="TreeGrafter"/>
</dbReference>
<keyword evidence="9 18" id="KW-0285">Flavoprotein</keyword>
<evidence type="ECO:0000313" key="22">
    <source>
        <dbReference type="Proteomes" id="UP000594454"/>
    </source>
</evidence>
<comment type="similarity">
    <text evidence="3">Belongs to the DNA photolyase class-1 family.</text>
</comment>
<evidence type="ECO:0000256" key="3">
    <source>
        <dbReference type="ARBA" id="ARBA00005862"/>
    </source>
</evidence>
<dbReference type="SUPFAM" id="SSF48173">
    <property type="entry name" value="Cryptochrome/photolyase FAD-binding domain"/>
    <property type="match status" value="1"/>
</dbReference>
<dbReference type="OrthoDB" id="435881at2759"/>
<evidence type="ECO:0000256" key="10">
    <source>
        <dbReference type="ARBA" id="ARBA00022741"/>
    </source>
</evidence>
<dbReference type="EMBL" id="LR899014">
    <property type="protein sequence ID" value="CAD7093322.1"/>
    <property type="molecule type" value="Genomic_DNA"/>
</dbReference>
<dbReference type="PANTHER" id="PTHR11455:SF17">
    <property type="entry name" value="CRYPTOCHROME-1"/>
    <property type="match status" value="1"/>
</dbReference>
<dbReference type="InterPro" id="IPR036155">
    <property type="entry name" value="Crypto/Photolyase_N_sf"/>
</dbReference>
<evidence type="ECO:0000256" key="7">
    <source>
        <dbReference type="ARBA" id="ARBA00022543"/>
    </source>
</evidence>
<dbReference type="InterPro" id="IPR018394">
    <property type="entry name" value="DNA_photolyase_1_CS_C"/>
</dbReference>
<keyword evidence="16" id="KW-0675">Receptor</keyword>
<evidence type="ECO:0000256" key="4">
    <source>
        <dbReference type="ARBA" id="ARBA00021159"/>
    </source>
</evidence>
<evidence type="ECO:0000256" key="1">
    <source>
        <dbReference type="ARBA" id="ARBA00004123"/>
    </source>
</evidence>
<dbReference type="GO" id="GO:0006139">
    <property type="term" value="P:nucleobase-containing compound metabolic process"/>
    <property type="evidence" value="ECO:0007669"/>
    <property type="project" value="UniProtKB-ARBA"/>
</dbReference>
<evidence type="ECO:0000256" key="5">
    <source>
        <dbReference type="ARBA" id="ARBA00022490"/>
    </source>
</evidence>
<feature type="site" description="Electron transfer via tryptophanyl radical" evidence="19">
    <location>
        <position position="398"/>
    </location>
</feature>
<keyword evidence="6" id="KW-0678">Repressor</keyword>
<evidence type="ECO:0000256" key="2">
    <source>
        <dbReference type="ARBA" id="ARBA00004556"/>
    </source>
</evidence>
<keyword evidence="7" id="KW-0600">Photoreceptor protein</keyword>
<evidence type="ECO:0000256" key="18">
    <source>
        <dbReference type="PIRSR" id="PIRSR602081-1"/>
    </source>
</evidence>
<dbReference type="InParanoid" id="A0A7R8V743"/>
<organism evidence="21 22">
    <name type="scientific">Hermetia illucens</name>
    <name type="common">Black soldier fly</name>
    <dbReference type="NCBI Taxonomy" id="343691"/>
    <lineage>
        <taxon>Eukaryota</taxon>
        <taxon>Metazoa</taxon>
        <taxon>Ecdysozoa</taxon>
        <taxon>Arthropoda</taxon>
        <taxon>Hexapoda</taxon>
        <taxon>Insecta</taxon>
        <taxon>Pterygota</taxon>
        <taxon>Neoptera</taxon>
        <taxon>Endopterygota</taxon>
        <taxon>Diptera</taxon>
        <taxon>Brachycera</taxon>
        <taxon>Stratiomyomorpha</taxon>
        <taxon>Stratiomyidae</taxon>
        <taxon>Hermetiinae</taxon>
        <taxon>Hermetia</taxon>
    </lineage>
</organism>
<comment type="cofactor">
    <cofactor evidence="18">
        <name>FAD</name>
        <dbReference type="ChEBI" id="CHEBI:57692"/>
    </cofactor>
    <text evidence="18">Binds 1 FAD per subunit.</text>
</comment>
<evidence type="ECO:0000256" key="11">
    <source>
        <dbReference type="ARBA" id="ARBA00022827"/>
    </source>
</evidence>
<dbReference type="OMA" id="IWFRHGL"/>
<evidence type="ECO:0000256" key="14">
    <source>
        <dbReference type="ARBA" id="ARBA00023108"/>
    </source>
</evidence>
<dbReference type="GO" id="GO:0003677">
    <property type="term" value="F:DNA binding"/>
    <property type="evidence" value="ECO:0007669"/>
    <property type="project" value="TreeGrafter"/>
</dbReference>
<sequence length="546" mass="62893">MYNNSCDGNTVGPSVLWFRHGLRLHDNPALLAALENKHKGSQFLPIFIFDSESAGTKLIGYNRMRFLLTALADLDQQFKAQGGQLYFLQGKPSEIFRRLWEECAISTICYEQDCEPIWRERDSSVENLCHDIGVNCIEKISHTLWNPQAVIQANGGIPPLTYEMFLHTVETLGLPSRPVPNPNWNEVKFFKLPEKMLKEFQAFSKPPNPEDFDVYFENCDSDVTEAWIGGETKALENLRYRLKVEENAFQRGFYLPNHTHPDILGPSRSLSPHLRYGCLSIRRFYWDLHDLFEEVKRMNGAHSPSGPHITGQLIWREYFYTMSVNNINYAQMKNNDICLNIPWAVPKGDEFERWKAGKTGFPLIDAAMRQLLSEGWLHHILRNTVASFLTRGALWLSWELGLQHFLKYLIDADWSVCAGNWMWVSSSAFEKLLDSSLCTCPLSLARRLDPNGDYIKRYIPELRCLPKEYIHEPWNTPLEVQEACGCVIGVNYPEPMLDLQTASMKNAQAMRFLRDTLIAGGAPKEGPPHCRPSNEHEIRQFFWLVE</sequence>
<feature type="binding site" evidence="18">
    <location>
        <begin position="312"/>
        <end position="319"/>
    </location>
    <ligand>
        <name>FAD</name>
        <dbReference type="ChEBI" id="CHEBI:57692"/>
    </ligand>
</feature>
<dbReference type="GO" id="GO:0009881">
    <property type="term" value="F:photoreceptor activity"/>
    <property type="evidence" value="ECO:0007669"/>
    <property type="project" value="UniProtKB-KW"/>
</dbReference>
<dbReference type="InterPro" id="IPR014729">
    <property type="entry name" value="Rossmann-like_a/b/a_fold"/>
</dbReference>
<evidence type="ECO:0000256" key="16">
    <source>
        <dbReference type="ARBA" id="ARBA00023170"/>
    </source>
</evidence>
<keyword evidence="15" id="KW-0804">Transcription</keyword>
<dbReference type="AlphaFoldDB" id="A0A7R8V743"/>
<dbReference type="InterPro" id="IPR006050">
    <property type="entry name" value="DNA_photolyase_N"/>
</dbReference>
<evidence type="ECO:0000256" key="8">
    <source>
        <dbReference type="ARBA" id="ARBA00022606"/>
    </source>
</evidence>
<feature type="domain" description="Photolyase/cryptochrome alpha/beta" evidence="20">
    <location>
        <begin position="12"/>
        <end position="144"/>
    </location>
</feature>
<dbReference type="GO" id="GO:0006950">
    <property type="term" value="P:response to stress"/>
    <property type="evidence" value="ECO:0007669"/>
    <property type="project" value="UniProtKB-ARBA"/>
</dbReference>
<evidence type="ECO:0000256" key="6">
    <source>
        <dbReference type="ARBA" id="ARBA00022491"/>
    </source>
</evidence>
<dbReference type="GO" id="GO:0043153">
    <property type="term" value="P:entrainment of circadian clock by photoperiod"/>
    <property type="evidence" value="ECO:0007669"/>
    <property type="project" value="TreeGrafter"/>
</dbReference>
<feature type="binding site" evidence="18">
    <location>
        <position position="254"/>
    </location>
    <ligand>
        <name>FAD</name>
        <dbReference type="ChEBI" id="CHEBI:57692"/>
    </ligand>
</feature>
<dbReference type="PROSITE" id="PS00394">
    <property type="entry name" value="DNA_PHOTOLYASES_1_1"/>
    <property type="match status" value="1"/>
</dbReference>
<evidence type="ECO:0000256" key="12">
    <source>
        <dbReference type="ARBA" id="ARBA00022991"/>
    </source>
</evidence>
<keyword evidence="11 18" id="KW-0274">FAD</keyword>
<keyword evidence="22" id="KW-1185">Reference proteome</keyword>
<accession>A0A7R8V743</accession>
<dbReference type="Gene3D" id="1.25.40.80">
    <property type="match status" value="1"/>
</dbReference>
<feature type="site" description="Electron transfer via tryptophanyl radical" evidence="19">
    <location>
        <position position="343"/>
    </location>
</feature>
<dbReference type="Pfam" id="PF00875">
    <property type="entry name" value="DNA_photolyase"/>
    <property type="match status" value="1"/>
</dbReference>
<keyword evidence="5" id="KW-0963">Cytoplasm</keyword>
<dbReference type="Gene3D" id="3.40.50.620">
    <property type="entry name" value="HUPs"/>
    <property type="match status" value="1"/>
</dbReference>
<dbReference type="SUPFAM" id="SSF52425">
    <property type="entry name" value="Cryptochrome/photolyase, N-terminal domain"/>
    <property type="match status" value="1"/>
</dbReference>
<dbReference type="Pfam" id="PF03441">
    <property type="entry name" value="FAD_binding_7"/>
    <property type="match status" value="1"/>
</dbReference>
<reference evidence="21 22" key="1">
    <citation type="submission" date="2020-11" db="EMBL/GenBank/DDBJ databases">
        <authorList>
            <person name="Wallbank WR R."/>
            <person name="Pardo Diaz C."/>
            <person name="Kozak K."/>
            <person name="Martin S."/>
            <person name="Jiggins C."/>
            <person name="Moest M."/>
            <person name="Warren A I."/>
            <person name="Generalovic N T."/>
            <person name="Byers J.R.P. K."/>
            <person name="Montejo-Kovacevich G."/>
            <person name="Yen C E."/>
        </authorList>
    </citation>
    <scope>NUCLEOTIDE SEQUENCE [LARGE SCALE GENOMIC DNA]</scope>
</reference>
<dbReference type="PROSITE" id="PS51645">
    <property type="entry name" value="PHR_CRY_ALPHA_BETA"/>
    <property type="match status" value="1"/>
</dbReference>
<dbReference type="FunCoup" id="A0A7R8V743">
    <property type="interactions" value="20"/>
</dbReference>
<evidence type="ECO:0000256" key="19">
    <source>
        <dbReference type="PIRSR" id="PIRSR602081-2"/>
    </source>
</evidence>
<dbReference type="GO" id="GO:0071949">
    <property type="term" value="F:FAD binding"/>
    <property type="evidence" value="ECO:0007669"/>
    <property type="project" value="TreeGrafter"/>
</dbReference>
<dbReference type="InterPro" id="IPR002081">
    <property type="entry name" value="Cryptochrome/DNA_photolyase_1"/>
</dbReference>
<dbReference type="PANTHER" id="PTHR11455">
    <property type="entry name" value="CRYPTOCHROME"/>
    <property type="match status" value="1"/>
</dbReference>
<gene>
    <name evidence="21" type="ORF">HERILL_LOCUS15610</name>
</gene>
<keyword evidence="17" id="KW-0539">Nucleus</keyword>
<evidence type="ECO:0000256" key="13">
    <source>
        <dbReference type="ARBA" id="ARBA00023015"/>
    </source>
</evidence>
<keyword evidence="10" id="KW-0547">Nucleotide-binding</keyword>
<dbReference type="GO" id="GO:0048471">
    <property type="term" value="C:perinuclear region of cytoplasm"/>
    <property type="evidence" value="ECO:0007669"/>
    <property type="project" value="UniProtKB-SubCell"/>
</dbReference>
<comment type="subcellular location">
    <subcellularLocation>
        <location evidence="2">Cytoplasm</location>
        <location evidence="2">Perinuclear region</location>
    </subcellularLocation>
    <subcellularLocation>
        <location evidence="1">Nucleus</location>
    </subcellularLocation>
</comment>